<name>A0A9D3Z2C3_DREPO</name>
<organism evidence="2 3">
    <name type="scientific">Dreissena polymorpha</name>
    <name type="common">Zebra mussel</name>
    <name type="synonym">Mytilus polymorpha</name>
    <dbReference type="NCBI Taxonomy" id="45954"/>
    <lineage>
        <taxon>Eukaryota</taxon>
        <taxon>Metazoa</taxon>
        <taxon>Spiralia</taxon>
        <taxon>Lophotrochozoa</taxon>
        <taxon>Mollusca</taxon>
        <taxon>Bivalvia</taxon>
        <taxon>Autobranchia</taxon>
        <taxon>Heteroconchia</taxon>
        <taxon>Euheterodonta</taxon>
        <taxon>Imparidentia</taxon>
        <taxon>Neoheterodontei</taxon>
        <taxon>Myida</taxon>
        <taxon>Dreissenoidea</taxon>
        <taxon>Dreissenidae</taxon>
        <taxon>Dreissena</taxon>
    </lineage>
</organism>
<proteinExistence type="predicted"/>
<comment type="caution">
    <text evidence="2">The sequence shown here is derived from an EMBL/GenBank/DDBJ whole genome shotgun (WGS) entry which is preliminary data.</text>
</comment>
<accession>A0A9D3Z2C3</accession>
<feature type="compositionally biased region" description="Basic and acidic residues" evidence="1">
    <location>
        <begin position="208"/>
        <end position="221"/>
    </location>
</feature>
<feature type="region of interest" description="Disordered" evidence="1">
    <location>
        <begin position="267"/>
        <end position="527"/>
    </location>
</feature>
<gene>
    <name evidence="2" type="ORF">DPMN_070090</name>
</gene>
<protein>
    <submittedName>
        <fullName evidence="2">Uncharacterized protein</fullName>
    </submittedName>
</protein>
<dbReference type="AlphaFoldDB" id="A0A9D3Z2C3"/>
<evidence type="ECO:0000313" key="2">
    <source>
        <dbReference type="EMBL" id="KAH3710602.1"/>
    </source>
</evidence>
<feature type="region of interest" description="Disordered" evidence="1">
    <location>
        <begin position="167"/>
        <end position="250"/>
    </location>
</feature>
<feature type="compositionally biased region" description="Basic and acidic residues" evidence="1">
    <location>
        <begin position="476"/>
        <end position="509"/>
    </location>
</feature>
<feature type="compositionally biased region" description="Low complexity" evidence="1">
    <location>
        <begin position="270"/>
        <end position="286"/>
    </location>
</feature>
<feature type="compositionally biased region" description="Low complexity" evidence="1">
    <location>
        <begin position="228"/>
        <end position="248"/>
    </location>
</feature>
<evidence type="ECO:0000313" key="3">
    <source>
        <dbReference type="Proteomes" id="UP000828390"/>
    </source>
</evidence>
<dbReference type="EMBL" id="JAIWYP010000014">
    <property type="protein sequence ID" value="KAH3710602.1"/>
    <property type="molecule type" value="Genomic_DNA"/>
</dbReference>
<reference evidence="2" key="1">
    <citation type="journal article" date="2019" name="bioRxiv">
        <title>The Genome of the Zebra Mussel, Dreissena polymorpha: A Resource for Invasive Species Research.</title>
        <authorList>
            <person name="McCartney M.A."/>
            <person name="Auch B."/>
            <person name="Kono T."/>
            <person name="Mallez S."/>
            <person name="Zhang Y."/>
            <person name="Obille A."/>
            <person name="Becker A."/>
            <person name="Abrahante J.E."/>
            <person name="Garbe J."/>
            <person name="Badalamenti J.P."/>
            <person name="Herman A."/>
            <person name="Mangelson H."/>
            <person name="Liachko I."/>
            <person name="Sullivan S."/>
            <person name="Sone E.D."/>
            <person name="Koren S."/>
            <person name="Silverstein K.A.T."/>
            <person name="Beckman K.B."/>
            <person name="Gohl D.M."/>
        </authorList>
    </citation>
    <scope>NUCLEOTIDE SEQUENCE</scope>
    <source>
        <strain evidence="2">Duluth1</strain>
        <tissue evidence="2">Whole animal</tissue>
    </source>
</reference>
<feature type="compositionally biased region" description="Acidic residues" evidence="1">
    <location>
        <begin position="63"/>
        <end position="76"/>
    </location>
</feature>
<evidence type="ECO:0000256" key="1">
    <source>
        <dbReference type="SAM" id="MobiDB-lite"/>
    </source>
</evidence>
<dbReference type="Proteomes" id="UP000828390">
    <property type="component" value="Unassembled WGS sequence"/>
</dbReference>
<sequence length="640" mass="69887">MLEQQRPSTSLVGWETLEAFLKFPVPRPGIELGTSGMVDQSVTTRPPHHLSVFVNQGLCYNDDDDDDDDDEFEEAGFEPSSSKNAEKDSSTGTSCFKNRLESASLRDTAGFIINDQLFCGFCGDLNEPSFQYAENIPSSSLGPKNEHQRPKCQSIGEIVSFKHSWFQNQHQGQRVRDNDDDDEEAGFEPSSSDGAEMDLATGTSCFKNRQERASLKDDDGSVSRNEPSSCAENNSSSSSPGSKMSTNSQSTEIKNELILKMSHPVLVKTSPSSIPGSKISIKGQSIRDNDDDDEEAGIEPSSSNCRNGLSYKHILFQKQTRKGKLKDKTGNEGDGDEEACSEPLSSNALLEKRTHLHAHLVTSTEKKGHVRGNEGGGDEEACSEPVSSNALLEKDTSSRTSGVKYREERASVRGNEGGGDEEACSEPLSSNALLEKDTSSRTSGYKYREERASVRGNEGGGDEEACSEPLSSNALLEKDKSSRTSGYKYREERASVRDPESSDTDHDVPVRQPHANPGPSTTVTMSGHPKRLQKLGEDQSHLLKTLFKTNIALRKEPKREDCERGHLIVKVHPDKNTTNCYIATLSEAEHAQIHTDAGMRAVELRLLAGLSTATMVTDKTTLDQNDVHACGVHSATPASY</sequence>
<feature type="region of interest" description="Disordered" evidence="1">
    <location>
        <begin position="63"/>
        <end position="94"/>
    </location>
</feature>
<reference evidence="2" key="2">
    <citation type="submission" date="2020-11" db="EMBL/GenBank/DDBJ databases">
        <authorList>
            <person name="McCartney M.A."/>
            <person name="Auch B."/>
            <person name="Kono T."/>
            <person name="Mallez S."/>
            <person name="Becker A."/>
            <person name="Gohl D.M."/>
            <person name="Silverstein K.A.T."/>
            <person name="Koren S."/>
            <person name="Bechman K.B."/>
            <person name="Herman A."/>
            <person name="Abrahante J.E."/>
            <person name="Garbe J."/>
        </authorList>
    </citation>
    <scope>NUCLEOTIDE SEQUENCE</scope>
    <source>
        <strain evidence="2">Duluth1</strain>
        <tissue evidence="2">Whole animal</tissue>
    </source>
</reference>
<keyword evidence="3" id="KW-1185">Reference proteome</keyword>